<comment type="caution">
    <text evidence="7">The sequence shown here is derived from an EMBL/GenBank/DDBJ whole genome shotgun (WGS) entry which is preliminary data.</text>
</comment>
<keyword evidence="4 6" id="KW-0964">Secreted</keyword>
<evidence type="ECO:0000256" key="2">
    <source>
        <dbReference type="ARBA" id="ARBA00005581"/>
    </source>
</evidence>
<proteinExistence type="inferred from homology"/>
<evidence type="ECO:0000256" key="5">
    <source>
        <dbReference type="ARBA" id="ARBA00022729"/>
    </source>
</evidence>
<comment type="subcellular location">
    <subcellularLocation>
        <location evidence="1 6">Secreted</location>
    </subcellularLocation>
</comment>
<accession>A0ABR2DH83</accession>
<sequence>MQASALILCNALVILLILSSCTSVHSDDEVHVSIMNRLGSGKNLTLHCQSKDTNIGQQNVCDGSELGWDFAVNVWGSMLFYCDMGWEEVHQYHFDAYYFQRDFARCESQCSWLVSREGIYGLNVLE</sequence>
<dbReference type="PANTHER" id="PTHR31232:SF18">
    <property type="entry name" value="S-PROTEIN HOMOLOG"/>
    <property type="match status" value="1"/>
</dbReference>
<dbReference type="InterPro" id="IPR010264">
    <property type="entry name" value="Self-incomp_S1"/>
</dbReference>
<evidence type="ECO:0000256" key="1">
    <source>
        <dbReference type="ARBA" id="ARBA00004613"/>
    </source>
</evidence>
<organism evidence="7 8">
    <name type="scientific">Hibiscus sabdariffa</name>
    <name type="common">roselle</name>
    <dbReference type="NCBI Taxonomy" id="183260"/>
    <lineage>
        <taxon>Eukaryota</taxon>
        <taxon>Viridiplantae</taxon>
        <taxon>Streptophyta</taxon>
        <taxon>Embryophyta</taxon>
        <taxon>Tracheophyta</taxon>
        <taxon>Spermatophyta</taxon>
        <taxon>Magnoliopsida</taxon>
        <taxon>eudicotyledons</taxon>
        <taxon>Gunneridae</taxon>
        <taxon>Pentapetalae</taxon>
        <taxon>rosids</taxon>
        <taxon>malvids</taxon>
        <taxon>Malvales</taxon>
        <taxon>Malvaceae</taxon>
        <taxon>Malvoideae</taxon>
        <taxon>Hibiscus</taxon>
    </lineage>
</organism>
<comment type="similarity">
    <text evidence="2 6">Belongs to the plant self-incompatibility (S1) protein family.</text>
</comment>
<keyword evidence="3 6" id="KW-0713">Self-incompatibility</keyword>
<protein>
    <recommendedName>
        <fullName evidence="6">S-protein homolog</fullName>
    </recommendedName>
</protein>
<evidence type="ECO:0000256" key="6">
    <source>
        <dbReference type="RuleBase" id="RU367044"/>
    </source>
</evidence>
<gene>
    <name evidence="7" type="ORF">V6N12_034464</name>
</gene>
<dbReference type="Pfam" id="PF05938">
    <property type="entry name" value="Self-incomp_S1"/>
    <property type="match status" value="1"/>
</dbReference>
<dbReference type="EMBL" id="JBBPBM010000027">
    <property type="protein sequence ID" value="KAK8538756.1"/>
    <property type="molecule type" value="Genomic_DNA"/>
</dbReference>
<keyword evidence="5 6" id="KW-0732">Signal</keyword>
<evidence type="ECO:0000256" key="3">
    <source>
        <dbReference type="ARBA" id="ARBA00022471"/>
    </source>
</evidence>
<evidence type="ECO:0000313" key="7">
    <source>
        <dbReference type="EMBL" id="KAK8538756.1"/>
    </source>
</evidence>
<name>A0ABR2DH83_9ROSI</name>
<feature type="chain" id="PRO_5044958206" description="S-protein homolog" evidence="6">
    <location>
        <begin position="27"/>
        <end position="126"/>
    </location>
</feature>
<feature type="signal peptide" evidence="6">
    <location>
        <begin position="1"/>
        <end position="26"/>
    </location>
</feature>
<evidence type="ECO:0000256" key="4">
    <source>
        <dbReference type="ARBA" id="ARBA00022525"/>
    </source>
</evidence>
<dbReference type="PANTHER" id="PTHR31232">
    <property type="match status" value="1"/>
</dbReference>
<reference evidence="7 8" key="1">
    <citation type="journal article" date="2024" name="G3 (Bethesda)">
        <title>Genome assembly of Hibiscus sabdariffa L. provides insights into metabolisms of medicinal natural products.</title>
        <authorList>
            <person name="Kim T."/>
        </authorList>
    </citation>
    <scope>NUCLEOTIDE SEQUENCE [LARGE SCALE GENOMIC DNA]</scope>
    <source>
        <strain evidence="7">TK-2024</strain>
        <tissue evidence="7">Old leaves</tissue>
    </source>
</reference>
<keyword evidence="8" id="KW-1185">Reference proteome</keyword>
<evidence type="ECO:0000313" key="8">
    <source>
        <dbReference type="Proteomes" id="UP001472677"/>
    </source>
</evidence>
<dbReference type="Proteomes" id="UP001472677">
    <property type="component" value="Unassembled WGS sequence"/>
</dbReference>